<feature type="transmembrane region" description="Helical" evidence="5">
    <location>
        <begin position="21"/>
        <end position="40"/>
    </location>
</feature>
<evidence type="ECO:0000256" key="5">
    <source>
        <dbReference type="SAM" id="Phobius"/>
    </source>
</evidence>
<dbReference type="GO" id="GO:0043953">
    <property type="term" value="P:protein transport by the Tat complex"/>
    <property type="evidence" value="ECO:0007669"/>
    <property type="project" value="TreeGrafter"/>
</dbReference>
<feature type="transmembrane region" description="Helical" evidence="5">
    <location>
        <begin position="83"/>
        <end position="104"/>
    </location>
</feature>
<dbReference type="HAMAP" id="MF_00902">
    <property type="entry name" value="TatC"/>
    <property type="match status" value="1"/>
</dbReference>
<proteinExistence type="inferred from homology"/>
<dbReference type="GO" id="GO:0009977">
    <property type="term" value="F:proton motive force dependent protein transmembrane transporter activity"/>
    <property type="evidence" value="ECO:0007669"/>
    <property type="project" value="TreeGrafter"/>
</dbReference>
<keyword evidence="4 5" id="KW-0472">Membrane</keyword>
<dbReference type="Pfam" id="PF00902">
    <property type="entry name" value="TatC"/>
    <property type="match status" value="1"/>
</dbReference>
<dbReference type="AlphaFoldDB" id="A0A6J6LDT5"/>
<sequence length="269" mass="30100">MGKIRGGAMPLMDHVREFRNRFLKSLFAIAILSIIGWIFYDEIIQELTKPFCDLKAATSNELNHCGDLYINGLIGPFNLHLKIAFITGLILAAPFWLYQFWAFITPALHKREKRLAIVFVLVATPLFLSGSFTAYILLPHAVNVLLGFTPNDLGNLIRFDEYLDFVMRLILLFGIAFVLPLVLLLLNVVGVLSGKSILKPWRIAVFLIFLFTAAFTPTPDPITMTLLAIPLCILYFTAGLIAILLDKKRKKGANEDDLGTSSIDDVESI</sequence>
<dbReference type="PANTHER" id="PTHR30371">
    <property type="entry name" value="SEC-INDEPENDENT PROTEIN TRANSLOCASE PROTEIN TATC"/>
    <property type="match status" value="1"/>
</dbReference>
<comment type="subcellular location">
    <subcellularLocation>
        <location evidence="1">Membrane</location>
        <topology evidence="1">Multi-pass membrane protein</topology>
    </subcellularLocation>
</comment>
<dbReference type="GO" id="GO:0033281">
    <property type="term" value="C:TAT protein transport complex"/>
    <property type="evidence" value="ECO:0007669"/>
    <property type="project" value="TreeGrafter"/>
</dbReference>
<dbReference type="GO" id="GO:0065002">
    <property type="term" value="P:intracellular protein transmembrane transport"/>
    <property type="evidence" value="ECO:0007669"/>
    <property type="project" value="TreeGrafter"/>
</dbReference>
<reference evidence="6" key="1">
    <citation type="submission" date="2020-05" db="EMBL/GenBank/DDBJ databases">
        <authorList>
            <person name="Chiriac C."/>
            <person name="Salcher M."/>
            <person name="Ghai R."/>
            <person name="Kavagutti S V."/>
        </authorList>
    </citation>
    <scope>NUCLEOTIDE SEQUENCE</scope>
</reference>
<feature type="transmembrane region" description="Helical" evidence="5">
    <location>
        <begin position="201"/>
        <end position="218"/>
    </location>
</feature>
<organism evidence="6">
    <name type="scientific">freshwater metagenome</name>
    <dbReference type="NCBI Taxonomy" id="449393"/>
    <lineage>
        <taxon>unclassified sequences</taxon>
        <taxon>metagenomes</taxon>
        <taxon>ecological metagenomes</taxon>
    </lineage>
</organism>
<keyword evidence="2 5" id="KW-0812">Transmembrane</keyword>
<evidence type="ECO:0000256" key="1">
    <source>
        <dbReference type="ARBA" id="ARBA00004141"/>
    </source>
</evidence>
<feature type="transmembrane region" description="Helical" evidence="5">
    <location>
        <begin position="165"/>
        <end position="189"/>
    </location>
</feature>
<gene>
    <name evidence="6" type="ORF">UFOPK2252_00885</name>
</gene>
<name>A0A6J6LDT5_9ZZZZ</name>
<evidence type="ECO:0000256" key="2">
    <source>
        <dbReference type="ARBA" id="ARBA00022692"/>
    </source>
</evidence>
<dbReference type="PRINTS" id="PR01840">
    <property type="entry name" value="TATCFAMILY"/>
</dbReference>
<keyword evidence="3 5" id="KW-1133">Transmembrane helix</keyword>
<accession>A0A6J6LDT5</accession>
<evidence type="ECO:0000256" key="4">
    <source>
        <dbReference type="ARBA" id="ARBA00023136"/>
    </source>
</evidence>
<dbReference type="EMBL" id="CAEZWN010000096">
    <property type="protein sequence ID" value="CAB4660157.1"/>
    <property type="molecule type" value="Genomic_DNA"/>
</dbReference>
<feature type="transmembrane region" description="Helical" evidence="5">
    <location>
        <begin position="224"/>
        <end position="245"/>
    </location>
</feature>
<dbReference type="InterPro" id="IPR002033">
    <property type="entry name" value="TatC"/>
</dbReference>
<feature type="transmembrane region" description="Helical" evidence="5">
    <location>
        <begin position="116"/>
        <end position="138"/>
    </location>
</feature>
<protein>
    <submittedName>
        <fullName evidence="6">Unannotated protein</fullName>
    </submittedName>
</protein>
<evidence type="ECO:0000256" key="3">
    <source>
        <dbReference type="ARBA" id="ARBA00022989"/>
    </source>
</evidence>
<dbReference type="NCBIfam" id="TIGR00945">
    <property type="entry name" value="tatC"/>
    <property type="match status" value="1"/>
</dbReference>
<dbReference type="PANTHER" id="PTHR30371:SF0">
    <property type="entry name" value="SEC-INDEPENDENT PROTEIN TRANSLOCASE PROTEIN TATC, CHLOROPLASTIC-RELATED"/>
    <property type="match status" value="1"/>
</dbReference>
<evidence type="ECO:0000313" key="6">
    <source>
        <dbReference type="EMBL" id="CAB4660157.1"/>
    </source>
</evidence>